<evidence type="ECO:0000259" key="1">
    <source>
        <dbReference type="PROSITE" id="PS51464"/>
    </source>
</evidence>
<dbReference type="GO" id="GO:0016853">
    <property type="term" value="F:isomerase activity"/>
    <property type="evidence" value="ECO:0007669"/>
    <property type="project" value="UniProtKB-KW"/>
</dbReference>
<reference evidence="2 3" key="1">
    <citation type="submission" date="2016-10" db="EMBL/GenBank/DDBJ databases">
        <authorList>
            <person name="de Groot N.N."/>
        </authorList>
    </citation>
    <scope>NUCLEOTIDE SEQUENCE [LARGE SCALE GENOMIC DNA]</scope>
    <source>
        <strain>J11</strain>
        <strain evidence="3">PG 39</strain>
    </source>
</reference>
<dbReference type="Proteomes" id="UP000199065">
    <property type="component" value="Unassembled WGS sequence"/>
</dbReference>
<feature type="domain" description="SIS" evidence="1">
    <location>
        <begin position="34"/>
        <end position="214"/>
    </location>
</feature>
<evidence type="ECO:0000313" key="2">
    <source>
        <dbReference type="EMBL" id="SFG60663.1"/>
    </source>
</evidence>
<gene>
    <name evidence="2" type="ORF">SAMN05660282_01372</name>
</gene>
<dbReference type="CDD" id="cd05013">
    <property type="entry name" value="SIS_RpiR"/>
    <property type="match status" value="1"/>
</dbReference>
<dbReference type="InterPro" id="IPR001347">
    <property type="entry name" value="SIS_dom"/>
</dbReference>
<dbReference type="SUPFAM" id="SSF53697">
    <property type="entry name" value="SIS domain"/>
    <property type="match status" value="1"/>
</dbReference>
<dbReference type="EMBL" id="FOPJ01000007">
    <property type="protein sequence ID" value="SFG60663.1"/>
    <property type="molecule type" value="Genomic_DNA"/>
</dbReference>
<keyword evidence="3" id="KW-1185">Reference proteome</keyword>
<evidence type="ECO:0000313" key="3">
    <source>
        <dbReference type="Proteomes" id="UP000199065"/>
    </source>
</evidence>
<dbReference type="InterPro" id="IPR050099">
    <property type="entry name" value="SIS_GmhA/DiaA_subfam"/>
</dbReference>
<dbReference type="NCBIfam" id="NF002805">
    <property type="entry name" value="PRK02947.1"/>
    <property type="match status" value="1"/>
</dbReference>
<dbReference type="GO" id="GO:0097367">
    <property type="term" value="F:carbohydrate derivative binding"/>
    <property type="evidence" value="ECO:0007669"/>
    <property type="project" value="InterPro"/>
</dbReference>
<accession>A0A1I2T6U0</accession>
<dbReference type="InterPro" id="IPR046348">
    <property type="entry name" value="SIS_dom_sf"/>
</dbReference>
<dbReference type="PROSITE" id="PS51464">
    <property type="entry name" value="SIS"/>
    <property type="match status" value="1"/>
</dbReference>
<keyword evidence="2" id="KW-0413">Isomerase</keyword>
<protein>
    <submittedName>
        <fullName evidence="2">Uncharacterized protein, contains SIS (Sugar ISomerase) phosphosugar binding domain</fullName>
    </submittedName>
</protein>
<name>A0A1I2T6U0_9CORY</name>
<dbReference type="RefSeq" id="WP_092285780.1">
    <property type="nucleotide sequence ID" value="NZ_FOPJ01000007.1"/>
</dbReference>
<dbReference type="PANTHER" id="PTHR30390">
    <property type="entry name" value="SEDOHEPTULOSE 7-PHOSPHATE ISOMERASE / DNAA INITIATOR-ASSOCIATING FACTOR FOR REPLICATION INITIATION"/>
    <property type="match status" value="1"/>
</dbReference>
<dbReference type="STRING" id="185761.SAMN05660282_01372"/>
<dbReference type="PANTHER" id="PTHR30390:SF7">
    <property type="entry name" value="PHOSPHOHEPTOSE ISOMERASE"/>
    <property type="match status" value="1"/>
</dbReference>
<dbReference type="OrthoDB" id="9805185at2"/>
<sequence length="249" mass="26583">MSDLLNHYIDEITALLAKVREEELPKIEEAAATIADKVIAGGRIFAFGASHSSLPVQDIVYRAGGLMLINPVYGPGIEALTTRPTTLGSQMEQMPGYGEVLFRNSPLKEGDVLICVSVSGRNAVPVELARCAKEAGIFVVALTSYKYTNAVDSRVPDGTKLLDHADVILDNKVDPGDAVLSLEGIPQKFTPASGVTSTAILHSLSAAIIEKLLDKGFSAPVFLAANLDGGAEWNAKHMAENADRIFYMN</sequence>
<dbReference type="AlphaFoldDB" id="A0A1I2T6U0"/>
<organism evidence="2 3">
    <name type="scientific">Corynebacterium spheniscorum</name>
    <dbReference type="NCBI Taxonomy" id="185761"/>
    <lineage>
        <taxon>Bacteria</taxon>
        <taxon>Bacillati</taxon>
        <taxon>Actinomycetota</taxon>
        <taxon>Actinomycetes</taxon>
        <taxon>Mycobacteriales</taxon>
        <taxon>Corynebacteriaceae</taxon>
        <taxon>Corynebacterium</taxon>
    </lineage>
</organism>
<proteinExistence type="predicted"/>
<dbReference type="InterPro" id="IPR035472">
    <property type="entry name" value="RpiR-like_SIS"/>
</dbReference>
<dbReference type="Gene3D" id="3.40.50.10490">
    <property type="entry name" value="Glucose-6-phosphate isomerase like protein, domain 1"/>
    <property type="match status" value="1"/>
</dbReference>
<dbReference type="Pfam" id="PF13580">
    <property type="entry name" value="SIS_2"/>
    <property type="match status" value="1"/>
</dbReference>
<dbReference type="GO" id="GO:1901135">
    <property type="term" value="P:carbohydrate derivative metabolic process"/>
    <property type="evidence" value="ECO:0007669"/>
    <property type="project" value="InterPro"/>
</dbReference>